<comment type="subcellular location">
    <subcellularLocation>
        <location evidence="5">Cytoplasm</location>
    </subcellularLocation>
</comment>
<comment type="similarity">
    <text evidence="5">Belongs to the RimM family.</text>
</comment>
<gene>
    <name evidence="5 8" type="primary">rimM</name>
    <name evidence="8" type="ORF">KSF_060140</name>
</gene>
<dbReference type="EMBL" id="BNJK01000001">
    <property type="protein sequence ID" value="GHO95966.1"/>
    <property type="molecule type" value="Genomic_DNA"/>
</dbReference>
<keyword evidence="1 5" id="KW-0963">Cytoplasm</keyword>
<dbReference type="RefSeq" id="WP_220206617.1">
    <property type="nucleotide sequence ID" value="NZ_BNJK01000001.1"/>
</dbReference>
<dbReference type="InterPro" id="IPR036976">
    <property type="entry name" value="RimM_N_sf"/>
</dbReference>
<dbReference type="Gene3D" id="2.30.30.240">
    <property type="entry name" value="PRC-barrel domain"/>
    <property type="match status" value="1"/>
</dbReference>
<dbReference type="Pfam" id="PF24986">
    <property type="entry name" value="PRC_RimM"/>
    <property type="match status" value="1"/>
</dbReference>
<evidence type="ECO:0000313" key="8">
    <source>
        <dbReference type="EMBL" id="GHO95966.1"/>
    </source>
</evidence>
<dbReference type="PANTHER" id="PTHR33692">
    <property type="entry name" value="RIBOSOME MATURATION FACTOR RIMM"/>
    <property type="match status" value="1"/>
</dbReference>
<evidence type="ECO:0000256" key="3">
    <source>
        <dbReference type="ARBA" id="ARBA00022552"/>
    </source>
</evidence>
<dbReference type="AlphaFoldDB" id="A0A8J3IK48"/>
<evidence type="ECO:0000259" key="7">
    <source>
        <dbReference type="Pfam" id="PF24986"/>
    </source>
</evidence>
<dbReference type="GO" id="GO:0006364">
    <property type="term" value="P:rRNA processing"/>
    <property type="evidence" value="ECO:0007669"/>
    <property type="project" value="UniProtKB-UniRule"/>
</dbReference>
<protein>
    <recommendedName>
        <fullName evidence="5">Ribosome maturation factor RimM</fullName>
    </recommendedName>
</protein>
<proteinExistence type="inferred from homology"/>
<reference evidence="8" key="1">
    <citation type="submission" date="2020-10" db="EMBL/GenBank/DDBJ databases">
        <title>Taxonomic study of unclassified bacteria belonging to the class Ktedonobacteria.</title>
        <authorList>
            <person name="Yabe S."/>
            <person name="Wang C.M."/>
            <person name="Zheng Y."/>
            <person name="Sakai Y."/>
            <person name="Cavaletti L."/>
            <person name="Monciardini P."/>
            <person name="Donadio S."/>
        </authorList>
    </citation>
    <scope>NUCLEOTIDE SEQUENCE</scope>
    <source>
        <strain evidence="8">ID150040</strain>
    </source>
</reference>
<comment type="domain">
    <text evidence="5">The PRC barrel domain binds ribosomal protein uS19.</text>
</comment>
<comment type="caution">
    <text evidence="8">The sequence shown here is derived from an EMBL/GenBank/DDBJ whole genome shotgun (WGS) entry which is preliminary data.</text>
</comment>
<dbReference type="HAMAP" id="MF_00014">
    <property type="entry name" value="Ribosome_mat_RimM"/>
    <property type="match status" value="1"/>
</dbReference>
<dbReference type="InterPro" id="IPR056792">
    <property type="entry name" value="PRC_RimM"/>
</dbReference>
<dbReference type="InterPro" id="IPR011961">
    <property type="entry name" value="RimM"/>
</dbReference>
<dbReference type="PANTHER" id="PTHR33692:SF1">
    <property type="entry name" value="RIBOSOME MATURATION FACTOR RIMM"/>
    <property type="match status" value="1"/>
</dbReference>
<sequence>MPMQNETEWATIGKIVALFGLRGEFKVKSLSDIPDRFTNLESIYVGSEHRRYTIEGVRPYKGDMLLLKLYGIADATAAEPLRNQDLCIPLDQLAQLPPDSYYQHDILGLQVSTLEDRTVGVIVDIITTGGNDVYVVKGPDGQQFLIPAVKAIIKQVDLIRRKMYIDPIKGLIDDEAVVDTSNPGSGNEEEV</sequence>
<keyword evidence="4 5" id="KW-0143">Chaperone</keyword>
<dbReference type="SUPFAM" id="SSF50447">
    <property type="entry name" value="Translation proteins"/>
    <property type="match status" value="1"/>
</dbReference>
<dbReference type="NCBIfam" id="TIGR02273">
    <property type="entry name" value="16S_RimM"/>
    <property type="match status" value="1"/>
</dbReference>
<evidence type="ECO:0000256" key="1">
    <source>
        <dbReference type="ARBA" id="ARBA00022490"/>
    </source>
</evidence>
<keyword evidence="3 5" id="KW-0698">rRNA processing</keyword>
<dbReference type="Gene3D" id="2.40.30.60">
    <property type="entry name" value="RimM"/>
    <property type="match status" value="1"/>
</dbReference>
<dbReference type="GO" id="GO:0043022">
    <property type="term" value="F:ribosome binding"/>
    <property type="evidence" value="ECO:0007669"/>
    <property type="project" value="InterPro"/>
</dbReference>
<keyword evidence="2 5" id="KW-0690">Ribosome biogenesis</keyword>
<dbReference type="InterPro" id="IPR002676">
    <property type="entry name" value="RimM_N"/>
</dbReference>
<dbReference type="SUPFAM" id="SSF50346">
    <property type="entry name" value="PRC-barrel domain"/>
    <property type="match status" value="1"/>
</dbReference>
<evidence type="ECO:0000259" key="6">
    <source>
        <dbReference type="Pfam" id="PF01782"/>
    </source>
</evidence>
<feature type="domain" description="Ribosome maturation factor RimM PRC barrel" evidence="7">
    <location>
        <begin position="104"/>
        <end position="170"/>
    </location>
</feature>
<dbReference type="Proteomes" id="UP000597444">
    <property type="component" value="Unassembled WGS sequence"/>
</dbReference>
<evidence type="ECO:0000256" key="2">
    <source>
        <dbReference type="ARBA" id="ARBA00022517"/>
    </source>
</evidence>
<evidence type="ECO:0000256" key="4">
    <source>
        <dbReference type="ARBA" id="ARBA00023186"/>
    </source>
</evidence>
<dbReference type="InterPro" id="IPR011033">
    <property type="entry name" value="PRC_barrel-like_sf"/>
</dbReference>
<dbReference type="GO" id="GO:0005840">
    <property type="term" value="C:ribosome"/>
    <property type="evidence" value="ECO:0007669"/>
    <property type="project" value="InterPro"/>
</dbReference>
<comment type="function">
    <text evidence="5">An accessory protein needed during the final step in the assembly of 30S ribosomal subunit, possibly for assembly of the head region. Essential for efficient processing of 16S rRNA. May be needed both before and after RbfA during the maturation of 16S rRNA. It has affinity for free ribosomal 30S subunits but not for 70S ribosomes.</text>
</comment>
<dbReference type="Pfam" id="PF01782">
    <property type="entry name" value="RimM"/>
    <property type="match status" value="1"/>
</dbReference>
<accession>A0A8J3IK48</accession>
<organism evidence="8 9">
    <name type="scientific">Reticulibacter mediterranei</name>
    <dbReference type="NCBI Taxonomy" id="2778369"/>
    <lineage>
        <taxon>Bacteria</taxon>
        <taxon>Bacillati</taxon>
        <taxon>Chloroflexota</taxon>
        <taxon>Ktedonobacteria</taxon>
        <taxon>Ktedonobacterales</taxon>
        <taxon>Reticulibacteraceae</taxon>
        <taxon>Reticulibacter</taxon>
    </lineage>
</organism>
<keyword evidence="9" id="KW-1185">Reference proteome</keyword>
<evidence type="ECO:0000256" key="5">
    <source>
        <dbReference type="HAMAP-Rule" id="MF_00014"/>
    </source>
</evidence>
<dbReference type="GO" id="GO:0042274">
    <property type="term" value="P:ribosomal small subunit biogenesis"/>
    <property type="evidence" value="ECO:0007669"/>
    <property type="project" value="UniProtKB-UniRule"/>
</dbReference>
<name>A0A8J3IK48_9CHLR</name>
<feature type="domain" description="RimM N-terminal" evidence="6">
    <location>
        <begin position="11"/>
        <end position="91"/>
    </location>
</feature>
<dbReference type="InterPro" id="IPR009000">
    <property type="entry name" value="Transl_B-barrel_sf"/>
</dbReference>
<evidence type="ECO:0000313" key="9">
    <source>
        <dbReference type="Proteomes" id="UP000597444"/>
    </source>
</evidence>
<dbReference type="GO" id="GO:0005737">
    <property type="term" value="C:cytoplasm"/>
    <property type="evidence" value="ECO:0007669"/>
    <property type="project" value="UniProtKB-SubCell"/>
</dbReference>
<comment type="subunit">
    <text evidence="5">Binds ribosomal protein uS19.</text>
</comment>